<evidence type="ECO:0000313" key="2">
    <source>
        <dbReference type="EnsemblPlants" id="LPERR04G15240.3"/>
    </source>
</evidence>
<proteinExistence type="predicted"/>
<feature type="compositionally biased region" description="Polar residues" evidence="1">
    <location>
        <begin position="102"/>
        <end position="111"/>
    </location>
</feature>
<evidence type="ECO:0000256" key="1">
    <source>
        <dbReference type="SAM" id="MobiDB-lite"/>
    </source>
</evidence>
<name>A0A0D9W769_9ORYZ</name>
<reference evidence="2 3" key="1">
    <citation type="submission" date="2012-08" db="EMBL/GenBank/DDBJ databases">
        <title>Oryza genome evolution.</title>
        <authorList>
            <person name="Wing R.A."/>
        </authorList>
    </citation>
    <scope>NUCLEOTIDE SEQUENCE</scope>
</reference>
<dbReference type="Proteomes" id="UP000032180">
    <property type="component" value="Chromosome 4"/>
</dbReference>
<sequence length="111" mass="11911">MGELTSMFIRKGLAGGRALVSLSGEAEPAAAGGDWGRVGGDRSSRPGLTRKVSAGPAHGKFRGSHTIAMIRAAQAHLVRSDPMEPHAIEWTGRPRRRLRSPNWINSLTEQS</sequence>
<feature type="region of interest" description="Disordered" evidence="1">
    <location>
        <begin position="30"/>
        <end position="60"/>
    </location>
</feature>
<dbReference type="AlphaFoldDB" id="A0A0D9W769"/>
<reference evidence="2" key="3">
    <citation type="submission" date="2015-04" db="UniProtKB">
        <authorList>
            <consortium name="EnsemblPlants"/>
        </authorList>
    </citation>
    <scope>IDENTIFICATION</scope>
</reference>
<dbReference type="EnsemblPlants" id="LPERR04G15240.3">
    <property type="protein sequence ID" value="LPERR04G15240.3"/>
    <property type="gene ID" value="LPERR04G15240"/>
</dbReference>
<dbReference type="HOGENOM" id="CLU_2162050_0_0_1"/>
<organism evidence="2 3">
    <name type="scientific">Leersia perrieri</name>
    <dbReference type="NCBI Taxonomy" id="77586"/>
    <lineage>
        <taxon>Eukaryota</taxon>
        <taxon>Viridiplantae</taxon>
        <taxon>Streptophyta</taxon>
        <taxon>Embryophyta</taxon>
        <taxon>Tracheophyta</taxon>
        <taxon>Spermatophyta</taxon>
        <taxon>Magnoliopsida</taxon>
        <taxon>Liliopsida</taxon>
        <taxon>Poales</taxon>
        <taxon>Poaceae</taxon>
        <taxon>BOP clade</taxon>
        <taxon>Oryzoideae</taxon>
        <taxon>Oryzeae</taxon>
        <taxon>Oryzinae</taxon>
        <taxon>Leersia</taxon>
    </lineage>
</organism>
<dbReference type="Gramene" id="LPERR04G15240.3">
    <property type="protein sequence ID" value="LPERR04G15240.3"/>
    <property type="gene ID" value="LPERR04G15240"/>
</dbReference>
<protein>
    <submittedName>
        <fullName evidence="2">Uncharacterized protein</fullName>
    </submittedName>
</protein>
<accession>A0A0D9W769</accession>
<evidence type="ECO:0000313" key="3">
    <source>
        <dbReference type="Proteomes" id="UP000032180"/>
    </source>
</evidence>
<feature type="region of interest" description="Disordered" evidence="1">
    <location>
        <begin position="91"/>
        <end position="111"/>
    </location>
</feature>
<keyword evidence="3" id="KW-1185">Reference proteome</keyword>
<reference evidence="3" key="2">
    <citation type="submission" date="2013-12" db="EMBL/GenBank/DDBJ databases">
        <authorList>
            <person name="Yu Y."/>
            <person name="Lee S."/>
            <person name="de Baynast K."/>
            <person name="Wissotski M."/>
            <person name="Liu L."/>
            <person name="Talag J."/>
            <person name="Goicoechea J."/>
            <person name="Angelova A."/>
            <person name="Jetty R."/>
            <person name="Kudrna D."/>
            <person name="Golser W."/>
            <person name="Rivera L."/>
            <person name="Zhang J."/>
            <person name="Wing R."/>
        </authorList>
    </citation>
    <scope>NUCLEOTIDE SEQUENCE</scope>
</reference>